<protein>
    <submittedName>
        <fullName evidence="1">Uncharacterized protein</fullName>
    </submittedName>
</protein>
<dbReference type="EMBL" id="CP071462">
    <property type="protein sequence ID" value="QSW99790.1"/>
    <property type="molecule type" value="Genomic_DNA"/>
</dbReference>
<reference evidence="1 2" key="1">
    <citation type="submission" date="2021-03" db="EMBL/GenBank/DDBJ databases">
        <title>Haloterrigena longa sp. nov. and Haloterrigena limicola sp. nov., extremely halophilic archaea isolated from a salt lake.</title>
        <authorList>
            <person name="Henglin C."/>
        </authorList>
    </citation>
    <scope>NUCLEOTIDE SEQUENCE [LARGE SCALE GENOMIC DNA]</scope>
    <source>
        <strain evidence="1 2">KZCA68</strain>
    </source>
</reference>
<evidence type="ECO:0000313" key="1">
    <source>
        <dbReference type="EMBL" id="QSW99790.1"/>
    </source>
</evidence>
<gene>
    <name evidence="1" type="ORF">J0X25_02175</name>
</gene>
<dbReference type="AlphaFoldDB" id="A0A8A2VGI5"/>
<organism evidence="1 2">
    <name type="scientific">Haloterrigena alkaliphila</name>
    <dbReference type="NCBI Taxonomy" id="2816475"/>
    <lineage>
        <taxon>Archaea</taxon>
        <taxon>Methanobacteriati</taxon>
        <taxon>Methanobacteriota</taxon>
        <taxon>Stenosarchaea group</taxon>
        <taxon>Halobacteria</taxon>
        <taxon>Halobacteriales</taxon>
        <taxon>Natrialbaceae</taxon>
        <taxon>Haloterrigena</taxon>
    </lineage>
</organism>
<proteinExistence type="predicted"/>
<dbReference type="KEGG" id="hakz:J0X25_02175"/>
<dbReference type="Proteomes" id="UP000663203">
    <property type="component" value="Chromosome"/>
</dbReference>
<evidence type="ECO:0000313" key="2">
    <source>
        <dbReference type="Proteomes" id="UP000663203"/>
    </source>
</evidence>
<keyword evidence="2" id="KW-1185">Reference proteome</keyword>
<sequence length="145" mass="16853">MDDIDVDSCKFSYTETQIDGPDIHHVYTTESYGVPSDPFGVANQITSHLEDGESLLDAISQTRLYQEFDDPYWNDHPQVYDFQVMLRTFLFAELRGFAHRSHIADFLDENPNTALDLGFDFKKNSLEVRTPFQTTVNECWNDRFN</sequence>
<accession>A0A8A2VGI5</accession>
<name>A0A8A2VGI5_9EURY</name>